<keyword evidence="4 6" id="KW-1133">Transmembrane helix</keyword>
<feature type="domain" description="ABC-2 type transporter transmembrane" evidence="7">
    <location>
        <begin position="53"/>
        <end position="266"/>
    </location>
</feature>
<evidence type="ECO:0000256" key="1">
    <source>
        <dbReference type="ARBA" id="ARBA00004141"/>
    </source>
</evidence>
<keyword evidence="3 6" id="KW-0812">Transmembrane</keyword>
<evidence type="ECO:0000256" key="6">
    <source>
        <dbReference type="SAM" id="Phobius"/>
    </source>
</evidence>
<organism evidence="8 9">
    <name type="scientific">Gnathostoma spinigerum</name>
    <dbReference type="NCBI Taxonomy" id="75299"/>
    <lineage>
        <taxon>Eukaryota</taxon>
        <taxon>Metazoa</taxon>
        <taxon>Ecdysozoa</taxon>
        <taxon>Nematoda</taxon>
        <taxon>Chromadorea</taxon>
        <taxon>Rhabditida</taxon>
        <taxon>Spirurina</taxon>
        <taxon>Gnathostomatomorpha</taxon>
        <taxon>Gnathostomatoidea</taxon>
        <taxon>Gnathostomatidae</taxon>
        <taxon>Gnathostoma</taxon>
    </lineage>
</organism>
<evidence type="ECO:0000313" key="8">
    <source>
        <dbReference type="EMBL" id="MFH4976942.1"/>
    </source>
</evidence>
<feature type="transmembrane region" description="Helical" evidence="6">
    <location>
        <begin position="300"/>
        <end position="320"/>
    </location>
</feature>
<gene>
    <name evidence="8" type="ORF">AB6A40_003651</name>
</gene>
<dbReference type="InterPro" id="IPR050352">
    <property type="entry name" value="ABCG_transporters"/>
</dbReference>
<evidence type="ECO:0000256" key="3">
    <source>
        <dbReference type="ARBA" id="ARBA00022692"/>
    </source>
</evidence>
<dbReference type="EMBL" id="JBGFUD010001938">
    <property type="protein sequence ID" value="MFH4976942.1"/>
    <property type="molecule type" value="Genomic_DNA"/>
</dbReference>
<protein>
    <recommendedName>
        <fullName evidence="7">ABC-2 type transporter transmembrane domain-containing protein</fullName>
    </recommendedName>
</protein>
<reference evidence="8 9" key="1">
    <citation type="submission" date="2024-08" db="EMBL/GenBank/DDBJ databases">
        <title>Gnathostoma spinigerum genome.</title>
        <authorList>
            <person name="Gonzalez-Bertolin B."/>
            <person name="Monzon S."/>
            <person name="Zaballos A."/>
            <person name="Jimenez P."/>
            <person name="Dekumyoy P."/>
            <person name="Varona S."/>
            <person name="Cuesta I."/>
            <person name="Sumanam S."/>
            <person name="Adisakwattana P."/>
            <person name="Gasser R.B."/>
            <person name="Hernandez-Gonzalez A."/>
            <person name="Young N.D."/>
            <person name="Perteguer M.J."/>
        </authorList>
    </citation>
    <scope>NUCLEOTIDE SEQUENCE [LARGE SCALE GENOMIC DNA]</scope>
    <source>
        <strain evidence="8">AL3</strain>
        <tissue evidence="8">Liver</tissue>
    </source>
</reference>
<dbReference type="PANTHER" id="PTHR48041:SF84">
    <property type="entry name" value="ABC TRANSPORTER DOMAIN-CONTAINING PROTEIN"/>
    <property type="match status" value="1"/>
</dbReference>
<name>A0ABD6EK46_9BILA</name>
<evidence type="ECO:0000256" key="4">
    <source>
        <dbReference type="ARBA" id="ARBA00022989"/>
    </source>
</evidence>
<evidence type="ECO:0000256" key="2">
    <source>
        <dbReference type="ARBA" id="ARBA00022448"/>
    </source>
</evidence>
<feature type="transmembrane region" description="Helical" evidence="6">
    <location>
        <begin position="214"/>
        <end position="238"/>
    </location>
</feature>
<keyword evidence="5 6" id="KW-0472">Membrane</keyword>
<keyword evidence="9" id="KW-1185">Reference proteome</keyword>
<keyword evidence="2" id="KW-0813">Transport</keyword>
<evidence type="ECO:0000256" key="5">
    <source>
        <dbReference type="ARBA" id="ARBA00023136"/>
    </source>
</evidence>
<dbReference type="AlphaFoldDB" id="A0ABD6EK46"/>
<dbReference type="InterPro" id="IPR013525">
    <property type="entry name" value="ABC2_TM"/>
</dbReference>
<dbReference type="Proteomes" id="UP001608902">
    <property type="component" value="Unassembled WGS sequence"/>
</dbReference>
<comment type="subcellular location">
    <subcellularLocation>
        <location evidence="1">Membrane</location>
        <topology evidence="1">Multi-pass membrane protein</topology>
    </subcellularLocation>
</comment>
<dbReference type="PANTHER" id="PTHR48041">
    <property type="entry name" value="ABC TRANSPORTER G FAMILY MEMBER 28"/>
    <property type="match status" value="1"/>
</dbReference>
<feature type="transmembrane region" description="Helical" evidence="6">
    <location>
        <begin position="109"/>
        <end position="129"/>
    </location>
</feature>
<feature type="transmembrane region" description="Helical" evidence="6">
    <location>
        <begin position="158"/>
        <end position="180"/>
    </location>
</feature>
<accession>A0ABD6EK46</accession>
<proteinExistence type="predicted"/>
<evidence type="ECO:0000313" key="9">
    <source>
        <dbReference type="Proteomes" id="UP001608902"/>
    </source>
</evidence>
<dbReference type="Pfam" id="PF01061">
    <property type="entry name" value="ABC2_membrane"/>
    <property type="match status" value="1"/>
</dbReference>
<dbReference type="GO" id="GO:0016020">
    <property type="term" value="C:membrane"/>
    <property type="evidence" value="ECO:0007669"/>
    <property type="project" value="UniProtKB-SubCell"/>
</dbReference>
<sequence length="326" mass="36656">MPQNEEECHERIQNMCDTFHSSEFGATLQQQLLESDRKGPVPAFRERASIFLQVRTLLWRSSLDNLRNFSLIIGKTSQKIAMGLFLGLLYLQTMNWNEDLVGVSNLNGALFFLVCEFTYGTLFGVLSFLPSDFPLLVREHHDGLYDVSSYYIARTLSYFPLFSIDGVVMLTICYWMIGMAATTQHFLLTAFIGLLTEQSAAAFGVMLSTISSSYSIAVSITGPVLTVFSLTGGLYANIGQLPSFISWMQYLSWFRYSFEAMVINQWSDVATGECILLDCQKSESILTAYSFSISSFWPDIGALFASIVVFYVIGYIGLFIRVKLAR</sequence>
<feature type="transmembrane region" description="Helical" evidence="6">
    <location>
        <begin position="80"/>
        <end position="97"/>
    </location>
</feature>
<comment type="caution">
    <text evidence="8">The sequence shown here is derived from an EMBL/GenBank/DDBJ whole genome shotgun (WGS) entry which is preliminary data.</text>
</comment>
<evidence type="ECO:0000259" key="7">
    <source>
        <dbReference type="Pfam" id="PF01061"/>
    </source>
</evidence>
<feature type="transmembrane region" description="Helical" evidence="6">
    <location>
        <begin position="186"/>
        <end position="207"/>
    </location>
</feature>